<keyword evidence="3" id="KW-0963">Cytoplasm</keyword>
<dbReference type="InterPro" id="IPR019933">
    <property type="entry name" value="DivIVA_domain"/>
</dbReference>
<gene>
    <name evidence="8" type="ORF">SAMN02745116_00933</name>
</gene>
<dbReference type="RefSeq" id="WP_078806862.1">
    <property type="nucleotide sequence ID" value="NZ_FUXI01000008.1"/>
</dbReference>
<dbReference type="InterPro" id="IPR007793">
    <property type="entry name" value="DivIVA_fam"/>
</dbReference>
<comment type="similarity">
    <text evidence="2">Belongs to the DivIVA family.</text>
</comment>
<dbReference type="PANTHER" id="PTHR35794">
    <property type="entry name" value="CELL DIVISION PROTEIN DIVIVA"/>
    <property type="match status" value="1"/>
</dbReference>
<keyword evidence="5 7" id="KW-0175">Coiled coil</keyword>
<dbReference type="Gene3D" id="6.10.250.660">
    <property type="match status" value="1"/>
</dbReference>
<keyword evidence="4 8" id="KW-0132">Cell division</keyword>
<dbReference type="AlphaFoldDB" id="A0A1T4M4W0"/>
<keyword evidence="6" id="KW-0131">Cell cycle</keyword>
<keyword evidence="9" id="KW-1185">Reference proteome</keyword>
<evidence type="ECO:0000256" key="4">
    <source>
        <dbReference type="ARBA" id="ARBA00022618"/>
    </source>
</evidence>
<dbReference type="OrthoDB" id="9815492at2"/>
<dbReference type="PANTHER" id="PTHR35794:SF2">
    <property type="entry name" value="CELL DIVISION PROTEIN DIVIVA"/>
    <property type="match status" value="1"/>
</dbReference>
<dbReference type="EMBL" id="FUXI01000008">
    <property type="protein sequence ID" value="SJZ61886.1"/>
    <property type="molecule type" value="Genomic_DNA"/>
</dbReference>
<dbReference type="STRING" id="263852.SAMN02745116_00933"/>
<evidence type="ECO:0000256" key="7">
    <source>
        <dbReference type="SAM" id="Coils"/>
    </source>
</evidence>
<evidence type="ECO:0000256" key="5">
    <source>
        <dbReference type="ARBA" id="ARBA00023054"/>
    </source>
</evidence>
<dbReference type="GO" id="GO:0005737">
    <property type="term" value="C:cytoplasm"/>
    <property type="evidence" value="ECO:0007669"/>
    <property type="project" value="UniProtKB-SubCell"/>
</dbReference>
<dbReference type="NCBIfam" id="TIGR03544">
    <property type="entry name" value="DivI1A_domain"/>
    <property type="match status" value="1"/>
</dbReference>
<feature type="coiled-coil region" evidence="7">
    <location>
        <begin position="30"/>
        <end position="57"/>
    </location>
</feature>
<protein>
    <submittedName>
        <fullName evidence="8">Cell division initiation protein</fullName>
    </submittedName>
</protein>
<accession>A0A1T4M4W0</accession>
<dbReference type="Proteomes" id="UP000190328">
    <property type="component" value="Unassembled WGS sequence"/>
</dbReference>
<evidence type="ECO:0000256" key="1">
    <source>
        <dbReference type="ARBA" id="ARBA00004496"/>
    </source>
</evidence>
<reference evidence="9" key="1">
    <citation type="submission" date="2017-02" db="EMBL/GenBank/DDBJ databases">
        <authorList>
            <person name="Varghese N."/>
            <person name="Submissions S."/>
        </authorList>
    </citation>
    <scope>NUCLEOTIDE SEQUENCE [LARGE SCALE GENOMIC DNA]</scope>
    <source>
        <strain evidence="9">ATCC BAA-1030</strain>
    </source>
</reference>
<evidence type="ECO:0000256" key="6">
    <source>
        <dbReference type="ARBA" id="ARBA00023306"/>
    </source>
</evidence>
<proteinExistence type="inferred from homology"/>
<sequence length="247" mass="27894">MTLTSLDIQNKTFQKKKFGGFDPDEVDDFLDQIVHDYEDVIQKNRELEKDLKHSREKLGYFDELKDSLNESIIVAQDTANKVKSNASNEAEVIVKSANQHAEETITAAQAKADRILADARSKATEMITESANNAKQLARETEDLKKKTRGFHQRLSLMLESQLQTVKSNEWDDLLKPFSSYVDEHTVLKEVLKENDTQETVEKELESIVEPEIQAEPLDPIAKAQAIFDAAPKLEDEITSDALSTEG</sequence>
<feature type="coiled-coil region" evidence="7">
    <location>
        <begin position="98"/>
        <end position="147"/>
    </location>
</feature>
<evidence type="ECO:0000313" key="9">
    <source>
        <dbReference type="Proteomes" id="UP000190328"/>
    </source>
</evidence>
<comment type="subcellular location">
    <subcellularLocation>
        <location evidence="1">Cytoplasm</location>
    </subcellularLocation>
</comment>
<evidence type="ECO:0000313" key="8">
    <source>
        <dbReference type="EMBL" id="SJZ61886.1"/>
    </source>
</evidence>
<organism evidence="8 9">
    <name type="scientific">Pilibacter termitis</name>
    <dbReference type="NCBI Taxonomy" id="263852"/>
    <lineage>
        <taxon>Bacteria</taxon>
        <taxon>Bacillati</taxon>
        <taxon>Bacillota</taxon>
        <taxon>Bacilli</taxon>
        <taxon>Lactobacillales</taxon>
        <taxon>Enterococcaceae</taxon>
        <taxon>Pilibacter</taxon>
    </lineage>
</organism>
<evidence type="ECO:0000256" key="2">
    <source>
        <dbReference type="ARBA" id="ARBA00009008"/>
    </source>
</evidence>
<evidence type="ECO:0000256" key="3">
    <source>
        <dbReference type="ARBA" id="ARBA00022490"/>
    </source>
</evidence>
<name>A0A1T4M4W0_9ENTE</name>
<dbReference type="GO" id="GO:0051301">
    <property type="term" value="P:cell division"/>
    <property type="evidence" value="ECO:0007669"/>
    <property type="project" value="UniProtKB-KW"/>
</dbReference>
<dbReference type="Pfam" id="PF05103">
    <property type="entry name" value="DivIVA"/>
    <property type="match status" value="1"/>
</dbReference>